<gene>
    <name evidence="7" type="ORF">JOE21_001723</name>
</gene>
<dbReference type="EC" id="5.1.1.1" evidence="4"/>
<dbReference type="InterPro" id="IPR029066">
    <property type="entry name" value="PLP-binding_barrel"/>
</dbReference>
<evidence type="ECO:0000256" key="4">
    <source>
        <dbReference type="HAMAP-Rule" id="MF_01201"/>
    </source>
</evidence>
<feature type="domain" description="Alanine racemase C-terminal" evidence="6">
    <location>
        <begin position="253"/>
        <end position="381"/>
    </location>
</feature>
<feature type="binding site" evidence="4">
    <location>
        <position position="142"/>
    </location>
    <ligand>
        <name>substrate</name>
    </ligand>
</feature>
<dbReference type="PANTHER" id="PTHR30511:SF0">
    <property type="entry name" value="ALANINE RACEMASE, CATABOLIC-RELATED"/>
    <property type="match status" value="1"/>
</dbReference>
<feature type="active site" description="Proton acceptor; specific for D-alanine" evidence="4">
    <location>
        <position position="42"/>
    </location>
</feature>
<keyword evidence="2 4" id="KW-0663">Pyridoxal phosphate</keyword>
<dbReference type="PANTHER" id="PTHR30511">
    <property type="entry name" value="ALANINE RACEMASE"/>
    <property type="match status" value="1"/>
</dbReference>
<dbReference type="PROSITE" id="PS00395">
    <property type="entry name" value="ALANINE_RACEMASE"/>
    <property type="match status" value="1"/>
</dbReference>
<evidence type="ECO:0000256" key="5">
    <source>
        <dbReference type="SAM" id="MobiDB-lite"/>
    </source>
</evidence>
<dbReference type="Gene3D" id="3.20.20.10">
    <property type="entry name" value="Alanine racemase"/>
    <property type="match status" value="1"/>
</dbReference>
<dbReference type="Pfam" id="PF01168">
    <property type="entry name" value="Ala_racemase_N"/>
    <property type="match status" value="1"/>
</dbReference>
<comment type="similarity">
    <text evidence="4">Belongs to the alanine racemase family.</text>
</comment>
<evidence type="ECO:0000256" key="3">
    <source>
        <dbReference type="ARBA" id="ARBA00023235"/>
    </source>
</evidence>
<dbReference type="PRINTS" id="PR00992">
    <property type="entry name" value="ALARACEMASE"/>
</dbReference>
<protein>
    <recommendedName>
        <fullName evidence="4">Alanine racemase</fullName>
        <ecNumber evidence="4">5.1.1.1</ecNumber>
    </recommendedName>
</protein>
<dbReference type="InterPro" id="IPR020622">
    <property type="entry name" value="Ala_racemase_pyridoxalP-BS"/>
</dbReference>
<dbReference type="GO" id="GO:0008784">
    <property type="term" value="F:alanine racemase activity"/>
    <property type="evidence" value="ECO:0007669"/>
    <property type="project" value="UniProtKB-EC"/>
</dbReference>
<evidence type="ECO:0000256" key="2">
    <source>
        <dbReference type="ARBA" id="ARBA00022898"/>
    </source>
</evidence>
<reference evidence="7 8" key="1">
    <citation type="submission" date="2023-07" db="EMBL/GenBank/DDBJ databases">
        <title>Genomic Encyclopedia of Type Strains, Phase IV (KMG-IV): sequencing the most valuable type-strain genomes for metagenomic binning, comparative biology and taxonomic classification.</title>
        <authorList>
            <person name="Goeker M."/>
        </authorList>
    </citation>
    <scope>NUCLEOTIDE SEQUENCE [LARGE SCALE GENOMIC DNA]</scope>
    <source>
        <strain evidence="7 8">DSM 45903</strain>
    </source>
</reference>
<feature type="active site" description="Proton acceptor; specific for L-alanine" evidence="4">
    <location>
        <position position="275"/>
    </location>
</feature>
<dbReference type="SMART" id="SM01005">
    <property type="entry name" value="Ala_racemase_C"/>
    <property type="match status" value="1"/>
</dbReference>
<comment type="pathway">
    <text evidence="4">Amino-acid biosynthesis; D-alanine biosynthesis; D-alanine from L-alanine: step 1/1.</text>
</comment>
<sequence>MKWVNKFCRETWIEVNLNALEKNLRAIRRHIPKKTKIMAVVKANAYGHGSVGVARHALKAGASALAVAILEEAIVLRKAGITAPILVLGFTPLKCVKEAAVWNVQLSAFQVEWVKEAQKILEKAGSSKLLGIHINVDTGMGRLGVRLQDELLAIVEALTTSRSLIWKGIFTHFSTADEPDTALTRLQHNLFIRLLRFLEQEGFQLPTVHMSNTAAAIAFPEFSADMVRIGIGIYGLYPSEHIKQLDLVTLIPVLSLKARLSYVKVMLTEPLTISYGATYIANLGEVIATVPIGYADGYSRALSNRGFVLHRGRRVPIAGRVTMDQLMVSLGERKGKQGDEVVIYGRQNKAEITVDEVAEMLDTINYEVVATLSHRIPRLFIKDGRVVEVSHYMGPVKKIRKISKKKRRKNKRKKNRNAGMTKRIEVEE</sequence>
<dbReference type="HAMAP" id="MF_01201">
    <property type="entry name" value="Ala_racemase"/>
    <property type="match status" value="1"/>
</dbReference>
<feature type="region of interest" description="Disordered" evidence="5">
    <location>
        <begin position="402"/>
        <end position="428"/>
    </location>
</feature>
<feature type="compositionally biased region" description="Basic residues" evidence="5">
    <location>
        <begin position="402"/>
        <end position="416"/>
    </location>
</feature>
<dbReference type="SUPFAM" id="SSF51419">
    <property type="entry name" value="PLP-binding barrel"/>
    <property type="match status" value="1"/>
</dbReference>
<dbReference type="InterPro" id="IPR011079">
    <property type="entry name" value="Ala_racemase_C"/>
</dbReference>
<accession>A0ABU1ILR4</accession>
<comment type="catalytic activity">
    <reaction evidence="4">
        <text>L-alanine = D-alanine</text>
        <dbReference type="Rhea" id="RHEA:20249"/>
        <dbReference type="ChEBI" id="CHEBI:57416"/>
        <dbReference type="ChEBI" id="CHEBI:57972"/>
        <dbReference type="EC" id="5.1.1.1"/>
    </reaction>
</comment>
<comment type="function">
    <text evidence="4">Catalyzes the interconversion of L-alanine and D-alanine. May also act on other amino acids.</text>
</comment>
<proteinExistence type="inferred from homology"/>
<comment type="cofactor">
    <cofactor evidence="1 4">
        <name>pyridoxal 5'-phosphate</name>
        <dbReference type="ChEBI" id="CHEBI:597326"/>
    </cofactor>
</comment>
<evidence type="ECO:0000256" key="1">
    <source>
        <dbReference type="ARBA" id="ARBA00001933"/>
    </source>
</evidence>
<dbReference type="InterPro" id="IPR001608">
    <property type="entry name" value="Ala_racemase_N"/>
</dbReference>
<evidence type="ECO:0000313" key="7">
    <source>
        <dbReference type="EMBL" id="MDR6225725.1"/>
    </source>
</evidence>
<dbReference type="EMBL" id="JAVDQG010000003">
    <property type="protein sequence ID" value="MDR6225725.1"/>
    <property type="molecule type" value="Genomic_DNA"/>
</dbReference>
<dbReference type="Pfam" id="PF00842">
    <property type="entry name" value="Ala_racemase_C"/>
    <property type="match status" value="1"/>
</dbReference>
<feature type="binding site" evidence="4">
    <location>
        <position position="323"/>
    </location>
    <ligand>
        <name>substrate</name>
    </ligand>
</feature>
<dbReference type="SUPFAM" id="SSF50621">
    <property type="entry name" value="Alanine racemase C-terminal domain-like"/>
    <property type="match status" value="1"/>
</dbReference>
<evidence type="ECO:0000313" key="8">
    <source>
        <dbReference type="Proteomes" id="UP001185012"/>
    </source>
</evidence>
<dbReference type="Proteomes" id="UP001185012">
    <property type="component" value="Unassembled WGS sequence"/>
</dbReference>
<feature type="modified residue" description="N6-(pyridoxal phosphate)lysine" evidence="4">
    <location>
        <position position="42"/>
    </location>
</feature>
<dbReference type="Gene3D" id="2.40.37.10">
    <property type="entry name" value="Lyase, Ornithine Decarboxylase, Chain A, domain 1"/>
    <property type="match status" value="1"/>
</dbReference>
<organism evidence="7 8">
    <name type="scientific">Desmospora profundinema</name>
    <dbReference type="NCBI Taxonomy" id="1571184"/>
    <lineage>
        <taxon>Bacteria</taxon>
        <taxon>Bacillati</taxon>
        <taxon>Bacillota</taxon>
        <taxon>Bacilli</taxon>
        <taxon>Bacillales</taxon>
        <taxon>Thermoactinomycetaceae</taxon>
        <taxon>Desmospora</taxon>
    </lineage>
</organism>
<dbReference type="InterPro" id="IPR000821">
    <property type="entry name" value="Ala_racemase"/>
</dbReference>
<name>A0ABU1ILR4_9BACL</name>
<keyword evidence="3 4" id="KW-0413">Isomerase</keyword>
<dbReference type="CDD" id="cd00430">
    <property type="entry name" value="PLPDE_III_AR"/>
    <property type="match status" value="1"/>
</dbReference>
<dbReference type="NCBIfam" id="TIGR00492">
    <property type="entry name" value="alr"/>
    <property type="match status" value="1"/>
</dbReference>
<evidence type="ECO:0000259" key="6">
    <source>
        <dbReference type="SMART" id="SM01005"/>
    </source>
</evidence>
<dbReference type="InterPro" id="IPR009006">
    <property type="entry name" value="Ala_racemase/Decarboxylase_C"/>
</dbReference>
<keyword evidence="8" id="KW-1185">Reference proteome</keyword>
<comment type="caution">
    <text evidence="7">The sequence shown here is derived from an EMBL/GenBank/DDBJ whole genome shotgun (WGS) entry which is preliminary data.</text>
</comment>